<gene>
    <name evidence="3" type="ORF">J1N35_011600</name>
</gene>
<name>A0A9D4ABL9_9ROSI</name>
<feature type="domain" description="RNase H type-1" evidence="1">
    <location>
        <begin position="183"/>
        <end position="302"/>
    </location>
</feature>
<dbReference type="InterPro" id="IPR026960">
    <property type="entry name" value="RVT-Znf"/>
</dbReference>
<sequence>MEIYGDELGDGICNFPIPHNGVQDTRTWSQNPYGIYTSKPGYSWLILKKVGFSPHRFFWRTIWKLKMLPKIKIFSWRIGQNILPTFDNIIRIRQGFNNICPRCQSREETLLYALKECPKAREILAAGGLNNRLLNRNYSYFIDWLEDMLRELDNKAAANFLNLFWNSWNDRNSMVFEGIVKINVDATVLHGCSNFGAIARDQDDFVLVGCYKFVEKSMEVNWAELEAFTEGLKFVARLNMAHLILESDNARLVNAINKRMEDITILGQRIKQECMVFNSFSSVKINWIGRKSNIVADELSNLAIKNRADLYFKMEYPLDIHNNIINDAIR</sequence>
<dbReference type="InterPro" id="IPR036397">
    <property type="entry name" value="RNaseH_sf"/>
</dbReference>
<dbReference type="SUPFAM" id="SSF53098">
    <property type="entry name" value="Ribonuclease H-like"/>
    <property type="match status" value="1"/>
</dbReference>
<dbReference type="OrthoDB" id="977403at2759"/>
<evidence type="ECO:0000259" key="2">
    <source>
        <dbReference type="Pfam" id="PF13966"/>
    </source>
</evidence>
<evidence type="ECO:0000313" key="4">
    <source>
        <dbReference type="Proteomes" id="UP000828251"/>
    </source>
</evidence>
<dbReference type="CDD" id="cd06222">
    <property type="entry name" value="RNase_H_like"/>
    <property type="match status" value="1"/>
</dbReference>
<feature type="domain" description="Reverse transcriptase zinc-binding" evidence="2">
    <location>
        <begin position="36"/>
        <end position="123"/>
    </location>
</feature>
<proteinExistence type="predicted"/>
<evidence type="ECO:0008006" key="5">
    <source>
        <dbReference type="Google" id="ProtNLM"/>
    </source>
</evidence>
<comment type="caution">
    <text evidence="3">The sequence shown here is derived from an EMBL/GenBank/DDBJ whole genome shotgun (WGS) entry which is preliminary data.</text>
</comment>
<dbReference type="PANTHER" id="PTHR47723">
    <property type="entry name" value="OS05G0353850 PROTEIN"/>
    <property type="match status" value="1"/>
</dbReference>
<evidence type="ECO:0000259" key="1">
    <source>
        <dbReference type="Pfam" id="PF13456"/>
    </source>
</evidence>
<dbReference type="AlphaFoldDB" id="A0A9D4ABL9"/>
<dbReference type="Gene3D" id="3.30.420.10">
    <property type="entry name" value="Ribonuclease H-like superfamily/Ribonuclease H"/>
    <property type="match status" value="1"/>
</dbReference>
<dbReference type="InterPro" id="IPR012337">
    <property type="entry name" value="RNaseH-like_sf"/>
</dbReference>
<dbReference type="GO" id="GO:0003676">
    <property type="term" value="F:nucleic acid binding"/>
    <property type="evidence" value="ECO:0007669"/>
    <property type="project" value="InterPro"/>
</dbReference>
<dbReference type="InterPro" id="IPR053151">
    <property type="entry name" value="RNase_H-like"/>
</dbReference>
<dbReference type="Pfam" id="PF13456">
    <property type="entry name" value="RVT_3"/>
    <property type="match status" value="1"/>
</dbReference>
<accession>A0A9D4ABL9</accession>
<dbReference type="InterPro" id="IPR044730">
    <property type="entry name" value="RNase_H-like_dom_plant"/>
</dbReference>
<organism evidence="3 4">
    <name type="scientific">Gossypium stocksii</name>
    <dbReference type="NCBI Taxonomy" id="47602"/>
    <lineage>
        <taxon>Eukaryota</taxon>
        <taxon>Viridiplantae</taxon>
        <taxon>Streptophyta</taxon>
        <taxon>Embryophyta</taxon>
        <taxon>Tracheophyta</taxon>
        <taxon>Spermatophyta</taxon>
        <taxon>Magnoliopsida</taxon>
        <taxon>eudicotyledons</taxon>
        <taxon>Gunneridae</taxon>
        <taxon>Pentapetalae</taxon>
        <taxon>rosids</taxon>
        <taxon>malvids</taxon>
        <taxon>Malvales</taxon>
        <taxon>Malvaceae</taxon>
        <taxon>Malvoideae</taxon>
        <taxon>Gossypium</taxon>
    </lineage>
</organism>
<reference evidence="3 4" key="1">
    <citation type="journal article" date="2021" name="Plant Biotechnol. J.">
        <title>Multi-omics assisted identification of the key and species-specific regulatory components of drought-tolerant mechanisms in Gossypium stocksii.</title>
        <authorList>
            <person name="Yu D."/>
            <person name="Ke L."/>
            <person name="Zhang D."/>
            <person name="Wu Y."/>
            <person name="Sun Y."/>
            <person name="Mei J."/>
            <person name="Sun J."/>
            <person name="Sun Y."/>
        </authorList>
    </citation>
    <scope>NUCLEOTIDE SEQUENCE [LARGE SCALE GENOMIC DNA]</scope>
    <source>
        <strain evidence="4">cv. E1</strain>
        <tissue evidence="3">Leaf</tissue>
    </source>
</reference>
<dbReference type="Proteomes" id="UP000828251">
    <property type="component" value="Unassembled WGS sequence"/>
</dbReference>
<dbReference type="GO" id="GO:0004523">
    <property type="term" value="F:RNA-DNA hybrid ribonuclease activity"/>
    <property type="evidence" value="ECO:0007669"/>
    <property type="project" value="InterPro"/>
</dbReference>
<keyword evidence="4" id="KW-1185">Reference proteome</keyword>
<dbReference type="Pfam" id="PF13966">
    <property type="entry name" value="zf-RVT"/>
    <property type="match status" value="1"/>
</dbReference>
<dbReference type="EMBL" id="JAIQCV010000004">
    <property type="protein sequence ID" value="KAH1107832.1"/>
    <property type="molecule type" value="Genomic_DNA"/>
</dbReference>
<dbReference type="InterPro" id="IPR002156">
    <property type="entry name" value="RNaseH_domain"/>
</dbReference>
<evidence type="ECO:0000313" key="3">
    <source>
        <dbReference type="EMBL" id="KAH1107832.1"/>
    </source>
</evidence>
<protein>
    <recommendedName>
        <fullName evidence="5">RNase H type-1 domain-containing protein</fullName>
    </recommendedName>
</protein>
<dbReference type="PANTHER" id="PTHR47723:SF19">
    <property type="entry name" value="POLYNUCLEOTIDYL TRANSFERASE, RIBONUCLEASE H-LIKE SUPERFAMILY PROTEIN"/>
    <property type="match status" value="1"/>
</dbReference>